<feature type="domain" description="MurNAc-LAA" evidence="4">
    <location>
        <begin position="470"/>
        <end position="578"/>
    </location>
</feature>
<dbReference type="EC" id="3.5.1.28" evidence="2"/>
<sequence>MVYLSLFRLGTGFVAVLVLITAWPVALIAQPVPRLKVAFPTSDSTIVAEGTVYFKGRADTTGTLFLNGDAVKIYSTGIFVSPLHLVEGINELQIDHVIESDTLHKRMVVVYKKPLPPQPTTGFAIEYVRLSAAGDLWLQPGDLLQVEMKASPGMSATFYKDIPLFEVDTAETQVAGIYRGEYIIQSSDSLLDQHIQFSLFDESRKTVSTNSRQRVRVLNQPYALTGLTTANDVPLFYGLGADRLGGAKMGYLDSLVKLEITGKMNDMYRVRLSEHVQAYVPVNLVRLQQGAHFRPYSLTGSWTVSSDSTNDFVRIGLSERLPYTAAVQQEPTRIVVDIYGAVSNSNWITQKDGLIAIENVWYEQVSKDVFRVYIETKKPQLWGYEVRYSGTQLVIRVKSQPTTLDLRRLRVAVDAGHGGSNVGAVGMTGVLEKDLNLSMALKLKSALERAGTTVIMTREADKSVNNGDRLKWLNAQHPDLLISIHCNASVNPLVQGTSTYYRHQAYRSLSKHILAKMRKLELADFGNVGGFNFMLNSPTEFPSALVEVAFLSNPADEERLLNTGFHDEVAERIVDGLLEFLEAAR</sequence>
<dbReference type="Proteomes" id="UP000198916">
    <property type="component" value="Unassembled WGS sequence"/>
</dbReference>
<dbReference type="InterPro" id="IPR002508">
    <property type="entry name" value="MurNAc-LAA_cat"/>
</dbReference>
<evidence type="ECO:0000313" key="6">
    <source>
        <dbReference type="Proteomes" id="UP000198916"/>
    </source>
</evidence>
<reference evidence="6" key="1">
    <citation type="submission" date="2016-10" db="EMBL/GenBank/DDBJ databases">
        <authorList>
            <person name="Varghese N."/>
            <person name="Submissions S."/>
        </authorList>
    </citation>
    <scope>NUCLEOTIDE SEQUENCE [LARGE SCALE GENOMIC DNA]</scope>
    <source>
        <strain evidence="6">Jip14</strain>
    </source>
</reference>
<evidence type="ECO:0000256" key="3">
    <source>
        <dbReference type="ARBA" id="ARBA00022801"/>
    </source>
</evidence>
<keyword evidence="3" id="KW-0378">Hydrolase</keyword>
<name>A0A1H7R479_9SPHI</name>
<dbReference type="GO" id="GO:0008745">
    <property type="term" value="F:N-acetylmuramoyl-L-alanine amidase activity"/>
    <property type="evidence" value="ECO:0007669"/>
    <property type="project" value="UniProtKB-EC"/>
</dbReference>
<dbReference type="CDD" id="cd02696">
    <property type="entry name" value="MurNAc-LAA"/>
    <property type="match status" value="1"/>
</dbReference>
<evidence type="ECO:0000259" key="4">
    <source>
        <dbReference type="SMART" id="SM00646"/>
    </source>
</evidence>
<dbReference type="Gene3D" id="2.60.40.3500">
    <property type="match status" value="1"/>
</dbReference>
<dbReference type="STRING" id="332977.SAMN05421740_106266"/>
<comment type="catalytic activity">
    <reaction evidence="1">
        <text>Hydrolyzes the link between N-acetylmuramoyl residues and L-amino acid residues in certain cell-wall glycopeptides.</text>
        <dbReference type="EC" id="3.5.1.28"/>
    </reaction>
</comment>
<dbReference type="GO" id="GO:0009253">
    <property type="term" value="P:peptidoglycan catabolic process"/>
    <property type="evidence" value="ECO:0007669"/>
    <property type="project" value="InterPro"/>
</dbReference>
<proteinExistence type="predicted"/>
<protein>
    <recommendedName>
        <fullName evidence="2">N-acetylmuramoyl-L-alanine amidase</fullName>
        <ecNumber evidence="2">3.5.1.28</ecNumber>
    </recommendedName>
</protein>
<dbReference type="InterPro" id="IPR021731">
    <property type="entry name" value="AMIN_dom"/>
</dbReference>
<evidence type="ECO:0000313" key="5">
    <source>
        <dbReference type="EMBL" id="SEL54983.1"/>
    </source>
</evidence>
<dbReference type="SMART" id="SM00646">
    <property type="entry name" value="Ami_3"/>
    <property type="match status" value="1"/>
</dbReference>
<dbReference type="Pfam" id="PF11741">
    <property type="entry name" value="AMIN"/>
    <property type="match status" value="1"/>
</dbReference>
<dbReference type="Pfam" id="PF01520">
    <property type="entry name" value="Amidase_3"/>
    <property type="match status" value="1"/>
</dbReference>
<evidence type="ECO:0000256" key="1">
    <source>
        <dbReference type="ARBA" id="ARBA00001561"/>
    </source>
</evidence>
<dbReference type="SUPFAM" id="SSF53187">
    <property type="entry name" value="Zn-dependent exopeptidases"/>
    <property type="match status" value="1"/>
</dbReference>
<evidence type="ECO:0000256" key="2">
    <source>
        <dbReference type="ARBA" id="ARBA00011901"/>
    </source>
</evidence>
<gene>
    <name evidence="5" type="ORF">SAMN05421740_106266</name>
</gene>
<dbReference type="EMBL" id="FNZR01000006">
    <property type="protein sequence ID" value="SEL54983.1"/>
    <property type="molecule type" value="Genomic_DNA"/>
</dbReference>
<dbReference type="PANTHER" id="PTHR30404">
    <property type="entry name" value="N-ACETYLMURAMOYL-L-ALANINE AMIDASE"/>
    <property type="match status" value="1"/>
</dbReference>
<dbReference type="GO" id="GO:0030288">
    <property type="term" value="C:outer membrane-bounded periplasmic space"/>
    <property type="evidence" value="ECO:0007669"/>
    <property type="project" value="TreeGrafter"/>
</dbReference>
<dbReference type="PANTHER" id="PTHR30404:SF0">
    <property type="entry name" value="N-ACETYLMURAMOYL-L-ALANINE AMIDASE AMIC"/>
    <property type="match status" value="1"/>
</dbReference>
<dbReference type="Gene3D" id="3.40.630.40">
    <property type="entry name" value="Zn-dependent exopeptidases"/>
    <property type="match status" value="1"/>
</dbReference>
<dbReference type="AlphaFoldDB" id="A0A1H7R479"/>
<organism evidence="5 6">
    <name type="scientific">Parapedobacter koreensis</name>
    <dbReference type="NCBI Taxonomy" id="332977"/>
    <lineage>
        <taxon>Bacteria</taxon>
        <taxon>Pseudomonadati</taxon>
        <taxon>Bacteroidota</taxon>
        <taxon>Sphingobacteriia</taxon>
        <taxon>Sphingobacteriales</taxon>
        <taxon>Sphingobacteriaceae</taxon>
        <taxon>Parapedobacter</taxon>
    </lineage>
</organism>
<dbReference type="InterPro" id="IPR050695">
    <property type="entry name" value="N-acetylmuramoyl_amidase_3"/>
</dbReference>
<accession>A0A1H7R479</accession>
<keyword evidence="6" id="KW-1185">Reference proteome</keyword>